<dbReference type="AlphaFoldDB" id="A0ABD3XTR9"/>
<dbReference type="EMBL" id="JBJQND010000001">
    <property type="protein sequence ID" value="KAL3888487.1"/>
    <property type="molecule type" value="Genomic_DNA"/>
</dbReference>
<dbReference type="PROSITE" id="PS50119">
    <property type="entry name" value="ZF_BBOX"/>
    <property type="match status" value="2"/>
</dbReference>
<proteinExistence type="predicted"/>
<evidence type="ECO:0000256" key="4">
    <source>
        <dbReference type="ARBA" id="ARBA00022833"/>
    </source>
</evidence>
<protein>
    <submittedName>
        <fullName evidence="9">Uncharacterized protein</fullName>
    </submittedName>
</protein>
<dbReference type="InterPro" id="IPR017907">
    <property type="entry name" value="Znf_RING_CS"/>
</dbReference>
<dbReference type="InterPro" id="IPR013083">
    <property type="entry name" value="Znf_RING/FYVE/PHD"/>
</dbReference>
<evidence type="ECO:0000313" key="10">
    <source>
        <dbReference type="Proteomes" id="UP001634394"/>
    </source>
</evidence>
<dbReference type="InterPro" id="IPR047153">
    <property type="entry name" value="TRIM45/56/19-like"/>
</dbReference>
<dbReference type="Proteomes" id="UP001634394">
    <property type="component" value="Unassembled WGS sequence"/>
</dbReference>
<dbReference type="PROSITE" id="PS50089">
    <property type="entry name" value="ZF_RING_2"/>
    <property type="match status" value="1"/>
</dbReference>
<comment type="caution">
    <text evidence="9">The sequence shown here is derived from an EMBL/GenBank/DDBJ whole genome shotgun (WGS) entry which is preliminary data.</text>
</comment>
<evidence type="ECO:0000256" key="1">
    <source>
        <dbReference type="ARBA" id="ARBA00022553"/>
    </source>
</evidence>
<dbReference type="Gene3D" id="2.120.10.30">
    <property type="entry name" value="TolB, C-terminal domain"/>
    <property type="match status" value="1"/>
</dbReference>
<dbReference type="Pfam" id="PF13445">
    <property type="entry name" value="zf-RING_UBOX"/>
    <property type="match status" value="1"/>
</dbReference>
<dbReference type="SUPFAM" id="SSF57850">
    <property type="entry name" value="RING/U-box"/>
    <property type="match status" value="1"/>
</dbReference>
<keyword evidence="1" id="KW-0597">Phosphoprotein</keyword>
<evidence type="ECO:0000256" key="2">
    <source>
        <dbReference type="ARBA" id="ARBA00022723"/>
    </source>
</evidence>
<reference evidence="9 10" key="1">
    <citation type="submission" date="2024-11" db="EMBL/GenBank/DDBJ databases">
        <title>Chromosome-level genome assembly of the freshwater bivalve Anodonta woodiana.</title>
        <authorList>
            <person name="Chen X."/>
        </authorList>
    </citation>
    <scope>NUCLEOTIDE SEQUENCE [LARGE SCALE GENOMIC DNA]</scope>
    <source>
        <strain evidence="9">MN2024</strain>
        <tissue evidence="9">Gills</tissue>
    </source>
</reference>
<sequence>MSTTSEDLIASDSSEGIEPNVSDDLNCTLCLKVFKSPRSLPCSHSFCHDCLQSHISHSFSVKDTLKEFSCPICETGVRLGEDIALDKWVYSFPLNTLLLSVLIKLKVKVDIVCDVCQVHDITFPAKNICIVCEQALCENCSKVHNYLRYSSTHDILKVDELPSRQDIVLKHNSMFKCVDHAHHPLDRYCKTHEVQLCSKCFKSKHKSCCEVFDVNNETPNISDILNDVHVQIKELEYQYKRFTDINESNLRDLDSQVKNLMNEISTLKKRINTVLDDMETRVKTACQKIYYDEENKLEKLNLRFKSQIMSIRNSSFIINSVCELATDSQTFLLATRILSHLSLSLSQVDERYSDNAILKLELEINPQLKSIVSIPKGELVKMKMTRNDENTVITQGFKSLKGCMVEAVGVREIQVHGDDNPWYSDVLYVSPDHVILIDYMNDACQLLDTSFNSVCVYRLPGYPWQVSVVCQNEIAVSMPEKKEILFLSVKDNTITHTREVQTRHMCCGIAIVSQEEMIVSGPCGKDSLYYWSLVTLNGKEKSYHEFDGEGDAKTYVALNTFKTRIYISVFCDNSLHCFGFDGEKHFTFKHQDLDRPQKVAIDRDDNVYVVGSYSHNIFQLSPDGILIQIITIDIPNLSTTMCFNDEGDRFLLTCFDSKDVHEFKFALT</sequence>
<dbReference type="Gene3D" id="3.30.160.60">
    <property type="entry name" value="Classic Zinc Finger"/>
    <property type="match status" value="1"/>
</dbReference>
<dbReference type="SMART" id="SM00184">
    <property type="entry name" value="RING"/>
    <property type="match status" value="1"/>
</dbReference>
<accession>A0ABD3XTR9</accession>
<feature type="domain" description="RING-type" evidence="7">
    <location>
        <begin position="27"/>
        <end position="74"/>
    </location>
</feature>
<feature type="domain" description="B box-type" evidence="8">
    <location>
        <begin position="172"/>
        <end position="206"/>
    </location>
</feature>
<keyword evidence="3 5" id="KW-0863">Zinc-finger</keyword>
<keyword evidence="4" id="KW-0862">Zinc</keyword>
<keyword evidence="6" id="KW-0175">Coiled coil</keyword>
<gene>
    <name evidence="9" type="ORF">ACJMK2_000854</name>
</gene>
<feature type="coiled-coil region" evidence="6">
    <location>
        <begin position="250"/>
        <end position="277"/>
    </location>
</feature>
<dbReference type="PROSITE" id="PS00518">
    <property type="entry name" value="ZF_RING_1"/>
    <property type="match status" value="1"/>
</dbReference>
<evidence type="ECO:0000256" key="5">
    <source>
        <dbReference type="PROSITE-ProRule" id="PRU00024"/>
    </source>
</evidence>
<dbReference type="InterPro" id="IPR001841">
    <property type="entry name" value="Znf_RING"/>
</dbReference>
<keyword evidence="2" id="KW-0479">Metal-binding</keyword>
<feature type="domain" description="B box-type" evidence="8">
    <location>
        <begin position="115"/>
        <end position="158"/>
    </location>
</feature>
<evidence type="ECO:0000313" key="9">
    <source>
        <dbReference type="EMBL" id="KAL3888487.1"/>
    </source>
</evidence>
<evidence type="ECO:0000256" key="6">
    <source>
        <dbReference type="SAM" id="Coils"/>
    </source>
</evidence>
<name>A0ABD3XTR9_SINWO</name>
<dbReference type="InterPro" id="IPR027370">
    <property type="entry name" value="Znf-RING_euk"/>
</dbReference>
<dbReference type="SUPFAM" id="SSF63829">
    <property type="entry name" value="Calcium-dependent phosphotriesterase"/>
    <property type="match status" value="1"/>
</dbReference>
<evidence type="ECO:0000256" key="3">
    <source>
        <dbReference type="ARBA" id="ARBA00022771"/>
    </source>
</evidence>
<dbReference type="Gene3D" id="3.30.40.10">
    <property type="entry name" value="Zinc/RING finger domain, C3HC4 (zinc finger)"/>
    <property type="match status" value="1"/>
</dbReference>
<dbReference type="InterPro" id="IPR011042">
    <property type="entry name" value="6-blade_b-propeller_TolB-like"/>
</dbReference>
<organism evidence="9 10">
    <name type="scientific">Sinanodonta woodiana</name>
    <name type="common">Chinese pond mussel</name>
    <name type="synonym">Anodonta woodiana</name>
    <dbReference type="NCBI Taxonomy" id="1069815"/>
    <lineage>
        <taxon>Eukaryota</taxon>
        <taxon>Metazoa</taxon>
        <taxon>Spiralia</taxon>
        <taxon>Lophotrochozoa</taxon>
        <taxon>Mollusca</taxon>
        <taxon>Bivalvia</taxon>
        <taxon>Autobranchia</taxon>
        <taxon>Heteroconchia</taxon>
        <taxon>Palaeoheterodonta</taxon>
        <taxon>Unionida</taxon>
        <taxon>Unionoidea</taxon>
        <taxon>Unionidae</taxon>
        <taxon>Unioninae</taxon>
        <taxon>Sinanodonta</taxon>
    </lineage>
</organism>
<dbReference type="CDD" id="cd00021">
    <property type="entry name" value="Bbox_SF"/>
    <property type="match status" value="1"/>
</dbReference>
<dbReference type="InterPro" id="IPR000315">
    <property type="entry name" value="Znf_B-box"/>
</dbReference>
<evidence type="ECO:0000259" key="7">
    <source>
        <dbReference type="PROSITE" id="PS50089"/>
    </source>
</evidence>
<dbReference type="GO" id="GO:0008270">
    <property type="term" value="F:zinc ion binding"/>
    <property type="evidence" value="ECO:0007669"/>
    <property type="project" value="UniProtKB-KW"/>
</dbReference>
<dbReference type="PANTHER" id="PTHR25462:SF296">
    <property type="entry name" value="MEIOTIC P26, ISOFORM F"/>
    <property type="match status" value="1"/>
</dbReference>
<dbReference type="PANTHER" id="PTHR25462">
    <property type="entry name" value="BONUS, ISOFORM C-RELATED"/>
    <property type="match status" value="1"/>
</dbReference>
<keyword evidence="10" id="KW-1185">Reference proteome</keyword>
<evidence type="ECO:0000259" key="8">
    <source>
        <dbReference type="PROSITE" id="PS50119"/>
    </source>
</evidence>